<protein>
    <recommendedName>
        <fullName evidence="4">PH domain-containing protein</fullName>
    </recommendedName>
</protein>
<name>A0A6J8E1R1_MYTCO</name>
<sequence>MNMVANFMAVGPMCLHTSKFPKLPEGRQVIHLMGILNIFKRGTRKENINMNWILFDGGDEEMKAWLEAIKVTLPPPPPRPERPYPTNNNAQPSAPVPSYNVTNYGAKSSHFTYQLQCKVIKASVYKKYQLQCEVTKASVYKKYQLQCEVTKASVYKKYQLQCEVTKASVYEVYRLQCEVP</sequence>
<dbReference type="Proteomes" id="UP000507470">
    <property type="component" value="Unassembled WGS sequence"/>
</dbReference>
<accession>A0A6J8E1R1</accession>
<evidence type="ECO:0000256" key="1">
    <source>
        <dbReference type="SAM" id="MobiDB-lite"/>
    </source>
</evidence>
<reference evidence="2 3" key="1">
    <citation type="submission" date="2020-06" db="EMBL/GenBank/DDBJ databases">
        <authorList>
            <person name="Li R."/>
            <person name="Bekaert M."/>
        </authorList>
    </citation>
    <scope>NUCLEOTIDE SEQUENCE [LARGE SCALE GENOMIC DNA]</scope>
    <source>
        <strain evidence="3">wild</strain>
    </source>
</reference>
<evidence type="ECO:0000313" key="3">
    <source>
        <dbReference type="Proteomes" id="UP000507470"/>
    </source>
</evidence>
<proteinExistence type="predicted"/>
<dbReference type="AlphaFoldDB" id="A0A6J8E1R1"/>
<evidence type="ECO:0008006" key="4">
    <source>
        <dbReference type="Google" id="ProtNLM"/>
    </source>
</evidence>
<feature type="region of interest" description="Disordered" evidence="1">
    <location>
        <begin position="73"/>
        <end position="92"/>
    </location>
</feature>
<organism evidence="2 3">
    <name type="scientific">Mytilus coruscus</name>
    <name type="common">Sea mussel</name>
    <dbReference type="NCBI Taxonomy" id="42192"/>
    <lineage>
        <taxon>Eukaryota</taxon>
        <taxon>Metazoa</taxon>
        <taxon>Spiralia</taxon>
        <taxon>Lophotrochozoa</taxon>
        <taxon>Mollusca</taxon>
        <taxon>Bivalvia</taxon>
        <taxon>Autobranchia</taxon>
        <taxon>Pteriomorphia</taxon>
        <taxon>Mytilida</taxon>
        <taxon>Mytiloidea</taxon>
        <taxon>Mytilidae</taxon>
        <taxon>Mytilinae</taxon>
        <taxon>Mytilus</taxon>
    </lineage>
</organism>
<dbReference type="OrthoDB" id="5914923at2759"/>
<evidence type="ECO:0000313" key="2">
    <source>
        <dbReference type="EMBL" id="CAC5414764.1"/>
    </source>
</evidence>
<keyword evidence="3" id="KW-1185">Reference proteome</keyword>
<gene>
    <name evidence="2" type="ORF">MCOR_47511</name>
</gene>
<dbReference type="EMBL" id="CACVKT020008353">
    <property type="protein sequence ID" value="CAC5414764.1"/>
    <property type="molecule type" value="Genomic_DNA"/>
</dbReference>